<feature type="domain" description="Amidase" evidence="2">
    <location>
        <begin position="50"/>
        <end position="447"/>
    </location>
</feature>
<protein>
    <recommendedName>
        <fullName evidence="2">Amidase domain-containing protein</fullName>
    </recommendedName>
</protein>
<reference evidence="3" key="1">
    <citation type="submission" date="2022-08" db="EMBL/GenBank/DDBJ databases">
        <authorList>
            <person name="Gutierrez-Valencia J."/>
        </authorList>
    </citation>
    <scope>NUCLEOTIDE SEQUENCE</scope>
</reference>
<dbReference type="InterPro" id="IPR036928">
    <property type="entry name" value="AS_sf"/>
</dbReference>
<accession>A0AAV0MF41</accession>
<comment type="caution">
    <text evidence="3">The sequence shown here is derived from an EMBL/GenBank/DDBJ whole genome shotgun (WGS) entry which is preliminary data.</text>
</comment>
<proteinExistence type="predicted"/>
<dbReference type="AlphaFoldDB" id="A0AAV0MF41"/>
<evidence type="ECO:0000259" key="2">
    <source>
        <dbReference type="Pfam" id="PF01425"/>
    </source>
</evidence>
<feature type="signal peptide" evidence="1">
    <location>
        <begin position="1"/>
        <end position="23"/>
    </location>
</feature>
<gene>
    <name evidence="3" type="ORF">LITE_LOCUS28537</name>
</gene>
<dbReference type="InterPro" id="IPR023631">
    <property type="entry name" value="Amidase_dom"/>
</dbReference>
<evidence type="ECO:0000313" key="3">
    <source>
        <dbReference type="EMBL" id="CAI0445374.1"/>
    </source>
</evidence>
<keyword evidence="4" id="KW-1185">Reference proteome</keyword>
<evidence type="ECO:0000256" key="1">
    <source>
        <dbReference type="SAM" id="SignalP"/>
    </source>
</evidence>
<dbReference type="Pfam" id="PF01425">
    <property type="entry name" value="Amidase"/>
    <property type="match status" value="1"/>
</dbReference>
<feature type="chain" id="PRO_5043628417" description="Amidase domain-containing protein" evidence="1">
    <location>
        <begin position="24"/>
        <end position="512"/>
    </location>
</feature>
<dbReference type="Gene3D" id="3.90.1300.10">
    <property type="entry name" value="Amidase signature (AS) domain"/>
    <property type="match status" value="1"/>
</dbReference>
<sequence>MKFTSALSSFSLVLLLTLTTSNALLTSIKEATIDEIQLAFKQNQLTSRQLVEYYISEINRLNPILNAVIEVNPDAIYQADRADYERARAKTRRGSMLGGLHGIPVLIKDTIGTKDKLNTSAGSFALLGSVVARDAGVVAKLRQGGAIILGKASLSEWAAFRSLNAPNGFSPRGGQGKNPYVLSADPCGSSSGSAISVAANLIAVSIGTETDGSILCPSHANSAVGIKPTVGLTSRAGVVPVSPRQDTIGPICRTVADAVHVLDAIAGFDEFDPATREASKYIPYGGYKQFLKANGLKGKRIGVVRNPFLSSVGEYERQAFESHVRILRQGGATVFDKLEISNIETISNATRSGEAVALLAEFKVSVNAYLKQLVVSPVRTLADVIAFNQKFSDSEMNDELGQEIFLAAEGTNGIGSLEKAAMANLEQLTKDGFQKLMWDHELDALVTHGPGISAVLAIGGFPGINVPAGYDEKGVPFGINFGGLKGTEQKLIQIAYGFEQLTKIRKPPTFIA</sequence>
<dbReference type="PANTHER" id="PTHR42678">
    <property type="entry name" value="AMIDASE"/>
    <property type="match status" value="1"/>
</dbReference>
<dbReference type="SUPFAM" id="SSF75304">
    <property type="entry name" value="Amidase signature (AS) enzymes"/>
    <property type="match status" value="1"/>
</dbReference>
<dbReference type="PANTHER" id="PTHR42678:SF34">
    <property type="entry name" value="OS04G0183300 PROTEIN"/>
    <property type="match status" value="1"/>
</dbReference>
<dbReference type="EMBL" id="CAMGYJ010000007">
    <property type="protein sequence ID" value="CAI0445374.1"/>
    <property type="molecule type" value="Genomic_DNA"/>
</dbReference>
<keyword evidence="1" id="KW-0732">Signal</keyword>
<dbReference type="Proteomes" id="UP001154282">
    <property type="component" value="Unassembled WGS sequence"/>
</dbReference>
<organism evidence="3 4">
    <name type="scientific">Linum tenue</name>
    <dbReference type="NCBI Taxonomy" id="586396"/>
    <lineage>
        <taxon>Eukaryota</taxon>
        <taxon>Viridiplantae</taxon>
        <taxon>Streptophyta</taxon>
        <taxon>Embryophyta</taxon>
        <taxon>Tracheophyta</taxon>
        <taxon>Spermatophyta</taxon>
        <taxon>Magnoliopsida</taxon>
        <taxon>eudicotyledons</taxon>
        <taxon>Gunneridae</taxon>
        <taxon>Pentapetalae</taxon>
        <taxon>rosids</taxon>
        <taxon>fabids</taxon>
        <taxon>Malpighiales</taxon>
        <taxon>Linaceae</taxon>
        <taxon>Linum</taxon>
    </lineage>
</organism>
<evidence type="ECO:0000313" key="4">
    <source>
        <dbReference type="Proteomes" id="UP001154282"/>
    </source>
</evidence>
<name>A0AAV0MF41_9ROSI</name>